<dbReference type="PROSITE" id="PS51375">
    <property type="entry name" value="PPR"/>
    <property type="match status" value="6"/>
</dbReference>
<dbReference type="NCBIfam" id="TIGR00756">
    <property type="entry name" value="PPR"/>
    <property type="match status" value="4"/>
</dbReference>
<dbReference type="PANTHER" id="PTHR47926:SF442">
    <property type="entry name" value="PUTATIVE-RELATED"/>
    <property type="match status" value="1"/>
</dbReference>
<dbReference type="EMBL" id="OU503056">
    <property type="protein sequence ID" value="CAI9785155.1"/>
    <property type="molecule type" value="Genomic_DNA"/>
</dbReference>
<gene>
    <name evidence="3" type="ORF">FPE_LOCUS32585</name>
</gene>
<dbReference type="FunFam" id="1.25.40.10:FF:000090">
    <property type="entry name" value="Pentatricopeptide repeat-containing protein, chloroplastic"/>
    <property type="match status" value="1"/>
</dbReference>
<keyword evidence="4" id="KW-1185">Reference proteome</keyword>
<feature type="repeat" description="PPR" evidence="2">
    <location>
        <begin position="75"/>
        <end position="109"/>
    </location>
</feature>
<sequence>MKTQKILSFARNITSFTQKRTLLVLPHSFLPSHSLRGHRRASRNVYMYNKAIDDLIKSGSFDPALKLFYEMPKRDVVTWNIMILGHYRNGLPIISLRFYKQMISEGIVENPSTFSSVLSVCCNAGLYREGLVVHCRAIVLGLSVNIYIASALTDLYMKMGIFDIALRLFNNLPERNLATWNVVLRGFCDMGRSREMLRLLRNMVLEGVEPNGLSFCYFIRGSSYERCLDEGMQLHCFVSKKGFVESNLFVANALVDFYSACGSVVDAWKSFQVIPPEDVISWNSMISLCASNGFLIDAFELFERMHFCGKKPSACSFLGFLKLAGATKNIILGNQIHCCVLKLGFDIDSVLVLSALIDMYGKCGDIESSVDIFENVSNRSLECCNSLMTSLLRCGLIDDVIELFGLMIDEQIGYDEVSLSSTLKALAVSAFASSTSCMLLHCHALKSGFESDNVVSCSLIDAYSRSGEVKFSRQVFNQLSLPNAICFTSIISALARNGMGMECLVMFRAMIQNDLKPDDITFLCILMGCNHSGLVEEGKSLFYLMQNDYGIHPDRRHYSCMIDLLGRVGLLHEAEQLLKEAPRDGKSAIWSSMLRSCRIHQNEQAGKRAAATLMNLEPEDPAAWLQASSFFSEIGDFDSATQFREVAVARKIRRDIGHSLIEVHGHRQEDLLNGNSIAPRQLLDISDGQGSARSGQYYQSYWISMVELVSINIPIQL</sequence>
<dbReference type="InterPro" id="IPR011990">
    <property type="entry name" value="TPR-like_helical_dom_sf"/>
</dbReference>
<dbReference type="InterPro" id="IPR002885">
    <property type="entry name" value="PPR_rpt"/>
</dbReference>
<organism evidence="3 4">
    <name type="scientific">Fraxinus pennsylvanica</name>
    <dbReference type="NCBI Taxonomy" id="56036"/>
    <lineage>
        <taxon>Eukaryota</taxon>
        <taxon>Viridiplantae</taxon>
        <taxon>Streptophyta</taxon>
        <taxon>Embryophyta</taxon>
        <taxon>Tracheophyta</taxon>
        <taxon>Spermatophyta</taxon>
        <taxon>Magnoliopsida</taxon>
        <taxon>eudicotyledons</taxon>
        <taxon>Gunneridae</taxon>
        <taxon>Pentapetalae</taxon>
        <taxon>asterids</taxon>
        <taxon>lamiids</taxon>
        <taxon>Lamiales</taxon>
        <taxon>Oleaceae</taxon>
        <taxon>Oleeae</taxon>
        <taxon>Fraxinus</taxon>
    </lineage>
</organism>
<feature type="repeat" description="PPR" evidence="2">
    <location>
        <begin position="483"/>
        <end position="517"/>
    </location>
</feature>
<feature type="repeat" description="PPR" evidence="2">
    <location>
        <begin position="554"/>
        <end position="588"/>
    </location>
</feature>
<keyword evidence="1" id="KW-0677">Repeat</keyword>
<evidence type="ECO:0000313" key="3">
    <source>
        <dbReference type="EMBL" id="CAI9785155.1"/>
    </source>
</evidence>
<feature type="repeat" description="PPR" evidence="2">
    <location>
        <begin position="44"/>
        <end position="74"/>
    </location>
</feature>
<evidence type="ECO:0000256" key="2">
    <source>
        <dbReference type="PROSITE-ProRule" id="PRU00708"/>
    </source>
</evidence>
<feature type="repeat" description="PPR" evidence="2">
    <location>
        <begin position="176"/>
        <end position="210"/>
    </location>
</feature>
<proteinExistence type="predicted"/>
<dbReference type="Proteomes" id="UP000834106">
    <property type="component" value="Chromosome 21"/>
</dbReference>
<dbReference type="Gene3D" id="1.25.40.10">
    <property type="entry name" value="Tetratricopeptide repeat domain"/>
    <property type="match status" value="6"/>
</dbReference>
<dbReference type="AlphaFoldDB" id="A0AAD2EET0"/>
<accession>A0AAD2EET0</accession>
<dbReference type="InterPro" id="IPR046960">
    <property type="entry name" value="PPR_At4g14850-like_plant"/>
</dbReference>
<evidence type="ECO:0008006" key="5">
    <source>
        <dbReference type="Google" id="ProtNLM"/>
    </source>
</evidence>
<dbReference type="GO" id="GO:0009451">
    <property type="term" value="P:RNA modification"/>
    <property type="evidence" value="ECO:0007669"/>
    <property type="project" value="InterPro"/>
</dbReference>
<evidence type="ECO:0000313" key="4">
    <source>
        <dbReference type="Proteomes" id="UP000834106"/>
    </source>
</evidence>
<dbReference type="PANTHER" id="PTHR47926">
    <property type="entry name" value="PENTATRICOPEPTIDE REPEAT-CONTAINING PROTEIN"/>
    <property type="match status" value="1"/>
</dbReference>
<dbReference type="Pfam" id="PF01535">
    <property type="entry name" value="PPR"/>
    <property type="match status" value="6"/>
</dbReference>
<feature type="repeat" description="PPR" evidence="2">
    <location>
        <begin position="278"/>
        <end position="312"/>
    </location>
</feature>
<dbReference type="GO" id="GO:0003723">
    <property type="term" value="F:RNA binding"/>
    <property type="evidence" value="ECO:0007669"/>
    <property type="project" value="InterPro"/>
</dbReference>
<reference evidence="3" key="1">
    <citation type="submission" date="2023-05" db="EMBL/GenBank/DDBJ databases">
        <authorList>
            <person name="Huff M."/>
        </authorList>
    </citation>
    <scope>NUCLEOTIDE SEQUENCE</scope>
</reference>
<dbReference type="Pfam" id="PF13041">
    <property type="entry name" value="PPR_2"/>
    <property type="match status" value="2"/>
</dbReference>
<name>A0AAD2EET0_9LAMI</name>
<protein>
    <recommendedName>
        <fullName evidence="5">Pentatricopeptide repeat-containing protein</fullName>
    </recommendedName>
</protein>
<evidence type="ECO:0000256" key="1">
    <source>
        <dbReference type="ARBA" id="ARBA00022737"/>
    </source>
</evidence>
<dbReference type="Pfam" id="PF12854">
    <property type="entry name" value="PPR_1"/>
    <property type="match status" value="1"/>
</dbReference>